<dbReference type="Proteomes" id="UP000189462">
    <property type="component" value="Unassembled WGS sequence"/>
</dbReference>
<feature type="region of interest" description="Disordered" evidence="1">
    <location>
        <begin position="38"/>
        <end position="65"/>
    </location>
</feature>
<organism evidence="3 4">
    <name type="scientific">Thioalkalivibrio denitrificans</name>
    <dbReference type="NCBI Taxonomy" id="108003"/>
    <lineage>
        <taxon>Bacteria</taxon>
        <taxon>Pseudomonadati</taxon>
        <taxon>Pseudomonadota</taxon>
        <taxon>Gammaproteobacteria</taxon>
        <taxon>Chromatiales</taxon>
        <taxon>Ectothiorhodospiraceae</taxon>
        <taxon>Thioalkalivibrio</taxon>
    </lineage>
</organism>
<comment type="caution">
    <text evidence="3">The sequence shown here is derived from an EMBL/GenBank/DDBJ whole genome shotgun (WGS) entry which is preliminary data.</text>
</comment>
<sequence length="229" mass="24516">MSEQQQDSGRQPPFKWMGAGAALFIVVLFAVAMLSTGGGQTEDSDAAATATEPAGEPQPSVIDLGEDRIREINERLETLASELLRTDLALSELGREVADIRERSGQDKDLLSDLQRDMERISKSVEELRVSGAEASDAISAAAGRIGSLERHQRRAAQTVAPPPRPSGRLLTVDTWDGKPYVLIETTGGQTIWLRPGDAYDGWRLVSAGKDGAVFEQGGRTATLDVSGG</sequence>
<keyword evidence="2" id="KW-0472">Membrane</keyword>
<dbReference type="STRING" id="108003.B1C78_00395"/>
<evidence type="ECO:0000256" key="1">
    <source>
        <dbReference type="SAM" id="MobiDB-lite"/>
    </source>
</evidence>
<feature type="compositionally biased region" description="Low complexity" evidence="1">
    <location>
        <begin position="46"/>
        <end position="57"/>
    </location>
</feature>
<dbReference type="OrthoDB" id="6360863at2"/>
<evidence type="ECO:0000313" key="3">
    <source>
        <dbReference type="EMBL" id="OOG28831.1"/>
    </source>
</evidence>
<feature type="transmembrane region" description="Helical" evidence="2">
    <location>
        <begin position="16"/>
        <end position="34"/>
    </location>
</feature>
<keyword evidence="2" id="KW-0812">Transmembrane</keyword>
<keyword evidence="4" id="KW-1185">Reference proteome</keyword>
<dbReference type="RefSeq" id="WP_077277165.1">
    <property type="nucleotide sequence ID" value="NZ_MVBK01000001.1"/>
</dbReference>
<accession>A0A1V3NUX5</accession>
<evidence type="ECO:0000256" key="2">
    <source>
        <dbReference type="SAM" id="Phobius"/>
    </source>
</evidence>
<dbReference type="AlphaFoldDB" id="A0A1V3NUX5"/>
<reference evidence="3 4" key="1">
    <citation type="submission" date="2017-02" db="EMBL/GenBank/DDBJ databases">
        <title>Genomic diversity within the haloalkaliphilic genus Thioalkalivibrio.</title>
        <authorList>
            <person name="Ahn A.-C."/>
            <person name="Meier-Kolthoff J."/>
            <person name="Overmars L."/>
            <person name="Richter M."/>
            <person name="Woyke T."/>
            <person name="Sorokin D.Y."/>
            <person name="Muyzer G."/>
        </authorList>
    </citation>
    <scope>NUCLEOTIDE SEQUENCE [LARGE SCALE GENOMIC DNA]</scope>
    <source>
        <strain evidence="3 4">ALJD</strain>
    </source>
</reference>
<dbReference type="EMBL" id="MVBK01000001">
    <property type="protein sequence ID" value="OOG28831.1"/>
    <property type="molecule type" value="Genomic_DNA"/>
</dbReference>
<evidence type="ECO:0000313" key="4">
    <source>
        <dbReference type="Proteomes" id="UP000189462"/>
    </source>
</evidence>
<keyword evidence="2" id="KW-1133">Transmembrane helix</keyword>
<name>A0A1V3NUX5_9GAMM</name>
<proteinExistence type="predicted"/>
<gene>
    <name evidence="3" type="ORF">B1C78_00395</name>
</gene>
<protein>
    <submittedName>
        <fullName evidence="3">Uncharacterized protein</fullName>
    </submittedName>
</protein>